<gene>
    <name evidence="3" type="ORF">GCM10011505_05900</name>
</gene>
<name>A0ABQ1I8Z7_9PROT</name>
<feature type="compositionally biased region" description="Polar residues" evidence="1">
    <location>
        <begin position="1"/>
        <end position="13"/>
    </location>
</feature>
<dbReference type="RefSeq" id="WP_229707772.1">
    <property type="nucleotide sequence ID" value="NZ_BMDZ01000004.1"/>
</dbReference>
<accession>A0ABQ1I8Z7</accession>
<feature type="compositionally biased region" description="Basic and acidic residues" evidence="1">
    <location>
        <begin position="53"/>
        <end position="64"/>
    </location>
</feature>
<keyword evidence="4" id="KW-1185">Reference proteome</keyword>
<feature type="region of interest" description="Disordered" evidence="1">
    <location>
        <begin position="1"/>
        <end position="87"/>
    </location>
</feature>
<evidence type="ECO:0000256" key="1">
    <source>
        <dbReference type="SAM" id="MobiDB-lite"/>
    </source>
</evidence>
<keyword evidence="2" id="KW-0812">Transmembrane</keyword>
<evidence type="ECO:0000313" key="3">
    <source>
        <dbReference type="EMBL" id="GGB27456.1"/>
    </source>
</evidence>
<dbReference type="Proteomes" id="UP000603352">
    <property type="component" value="Unassembled WGS sequence"/>
</dbReference>
<sequence length="154" mass="15682">MSDTSPSRAQQPSRDPRTTRPAGDHLAPIPPAPGDLDGRPDMADGGAPTAAQLRDRIDRGETGDKVPLVDPAAAGLGTDDEAAGTPPDAAAVGIATAQELGRRPDPVNAPGLSGGRFAPHGGGQPRRVPRGLIVVGVLTILFICAVVLVEILVR</sequence>
<reference evidence="4" key="1">
    <citation type="journal article" date="2019" name="Int. J. Syst. Evol. Microbiol.">
        <title>The Global Catalogue of Microorganisms (GCM) 10K type strain sequencing project: providing services to taxonomists for standard genome sequencing and annotation.</title>
        <authorList>
            <consortium name="The Broad Institute Genomics Platform"/>
            <consortium name="The Broad Institute Genome Sequencing Center for Infectious Disease"/>
            <person name="Wu L."/>
            <person name="Ma J."/>
        </authorList>
    </citation>
    <scope>NUCLEOTIDE SEQUENCE [LARGE SCALE GENOMIC DNA]</scope>
    <source>
        <strain evidence="4">CGMCC 1.10188</strain>
    </source>
</reference>
<organism evidence="3 4">
    <name type="scientific">Tistrella bauzanensis</name>
    <dbReference type="NCBI Taxonomy" id="657419"/>
    <lineage>
        <taxon>Bacteria</taxon>
        <taxon>Pseudomonadati</taxon>
        <taxon>Pseudomonadota</taxon>
        <taxon>Alphaproteobacteria</taxon>
        <taxon>Geminicoccales</taxon>
        <taxon>Geminicoccaceae</taxon>
        <taxon>Tistrella</taxon>
    </lineage>
</organism>
<protein>
    <submittedName>
        <fullName evidence="3">Uncharacterized protein</fullName>
    </submittedName>
</protein>
<keyword evidence="2" id="KW-1133">Transmembrane helix</keyword>
<dbReference type="EMBL" id="BMDZ01000004">
    <property type="protein sequence ID" value="GGB27456.1"/>
    <property type="molecule type" value="Genomic_DNA"/>
</dbReference>
<comment type="caution">
    <text evidence="3">The sequence shown here is derived from an EMBL/GenBank/DDBJ whole genome shotgun (WGS) entry which is preliminary data.</text>
</comment>
<feature type="transmembrane region" description="Helical" evidence="2">
    <location>
        <begin position="132"/>
        <end position="153"/>
    </location>
</feature>
<proteinExistence type="predicted"/>
<evidence type="ECO:0000313" key="4">
    <source>
        <dbReference type="Proteomes" id="UP000603352"/>
    </source>
</evidence>
<evidence type="ECO:0000256" key="2">
    <source>
        <dbReference type="SAM" id="Phobius"/>
    </source>
</evidence>
<keyword evidence="2" id="KW-0472">Membrane</keyword>